<dbReference type="GO" id="GO:0003677">
    <property type="term" value="F:DNA binding"/>
    <property type="evidence" value="ECO:0007669"/>
    <property type="project" value="UniProtKB-UniRule"/>
</dbReference>
<dbReference type="Gene3D" id="1.10.10.10">
    <property type="entry name" value="Winged helix-like DNA-binding domain superfamily/Winged helix DNA-binding domain"/>
    <property type="match status" value="1"/>
</dbReference>
<dbReference type="Pfam" id="PF21180">
    <property type="entry name" value="TOP6A-Spo11_Toprim"/>
    <property type="match status" value="1"/>
</dbReference>
<evidence type="ECO:0000256" key="9">
    <source>
        <dbReference type="ARBA" id="ARBA00023235"/>
    </source>
</evidence>
<feature type="active site" description="O-(5'-phospho-DNA)-tyrosine intermediate" evidence="10">
    <location>
        <position position="143"/>
    </location>
</feature>
<dbReference type="InterPro" id="IPR002815">
    <property type="entry name" value="Spo11/TopoVI_A"/>
</dbReference>
<gene>
    <name evidence="14" type="ORF">EPUL_005034</name>
</gene>
<feature type="domain" description="Spo11/DNA topoisomerase VI subunit A N-terminal" evidence="12">
    <location>
        <begin position="114"/>
        <end position="175"/>
    </location>
</feature>
<dbReference type="InterPro" id="IPR036388">
    <property type="entry name" value="WH-like_DNA-bd_sf"/>
</dbReference>
<dbReference type="GO" id="GO:0000228">
    <property type="term" value="C:nuclear chromosome"/>
    <property type="evidence" value="ECO:0007669"/>
    <property type="project" value="TreeGrafter"/>
</dbReference>
<reference evidence="14 15" key="1">
    <citation type="submission" date="2017-10" db="EMBL/GenBank/DDBJ databases">
        <title>Development of genomic resources for the powdery mildew, Erysiphe pulchra.</title>
        <authorList>
            <person name="Wadl P.A."/>
            <person name="Mack B.M."/>
            <person name="Moore G."/>
            <person name="Beltz S.B."/>
        </authorList>
    </citation>
    <scope>NUCLEOTIDE SEQUENCE [LARGE SCALE GENOMIC DNA]</scope>
    <source>
        <strain evidence="14">Cflorida</strain>
    </source>
</reference>
<dbReference type="OrthoDB" id="5377392at2759"/>
<dbReference type="PANTHER" id="PTHR10848:SF0">
    <property type="entry name" value="MEIOTIC RECOMBINATION PROTEIN SPO11"/>
    <property type="match status" value="1"/>
</dbReference>
<dbReference type="CDD" id="cd00223">
    <property type="entry name" value="TOPRIM_TopoIIB_SPO"/>
    <property type="match status" value="1"/>
</dbReference>
<evidence type="ECO:0000256" key="8">
    <source>
        <dbReference type="ARBA" id="ARBA00023125"/>
    </source>
</evidence>
<evidence type="ECO:0000256" key="11">
    <source>
        <dbReference type="SAM" id="MobiDB-lite"/>
    </source>
</evidence>
<evidence type="ECO:0000256" key="10">
    <source>
        <dbReference type="PROSITE-ProRule" id="PRU01385"/>
    </source>
</evidence>
<dbReference type="GO" id="GO:0046872">
    <property type="term" value="F:metal ion binding"/>
    <property type="evidence" value="ECO:0007669"/>
    <property type="project" value="UniProtKB-KW"/>
</dbReference>
<evidence type="ECO:0000256" key="5">
    <source>
        <dbReference type="ARBA" id="ARBA00022723"/>
    </source>
</evidence>
<evidence type="ECO:0000256" key="4">
    <source>
        <dbReference type="ARBA" id="ARBA00012895"/>
    </source>
</evidence>
<dbReference type="GO" id="GO:0000706">
    <property type="term" value="P:meiotic DNA double-strand break processing"/>
    <property type="evidence" value="ECO:0007669"/>
    <property type="project" value="TreeGrafter"/>
</dbReference>
<evidence type="ECO:0000256" key="7">
    <source>
        <dbReference type="ARBA" id="ARBA00023029"/>
    </source>
</evidence>
<organism evidence="14 15">
    <name type="scientific">Erysiphe pulchra</name>
    <dbReference type="NCBI Taxonomy" id="225359"/>
    <lineage>
        <taxon>Eukaryota</taxon>
        <taxon>Fungi</taxon>
        <taxon>Dikarya</taxon>
        <taxon>Ascomycota</taxon>
        <taxon>Pezizomycotina</taxon>
        <taxon>Leotiomycetes</taxon>
        <taxon>Erysiphales</taxon>
        <taxon>Erysiphaceae</taxon>
        <taxon>Erysiphe</taxon>
    </lineage>
</organism>
<dbReference type="SUPFAM" id="SSF56726">
    <property type="entry name" value="DNA topoisomerase IV, alpha subunit"/>
    <property type="match status" value="1"/>
</dbReference>
<dbReference type="InterPro" id="IPR036078">
    <property type="entry name" value="Spo11/TopoVI_A_sf"/>
</dbReference>
<dbReference type="PRINTS" id="PR01550">
    <property type="entry name" value="TOP6AFAMILY"/>
</dbReference>
<evidence type="ECO:0000256" key="6">
    <source>
        <dbReference type="ARBA" id="ARBA00022842"/>
    </source>
</evidence>
<dbReference type="EMBL" id="PEDP01002350">
    <property type="protein sequence ID" value="POS82716.1"/>
    <property type="molecule type" value="Genomic_DNA"/>
</dbReference>
<name>A0A2S4PKZ9_9PEZI</name>
<dbReference type="STRING" id="225359.A0A2S4PKZ9"/>
<comment type="caution">
    <text evidence="14">The sequence shown here is derived from an EMBL/GenBank/DDBJ whole genome shotgun (WGS) entry which is preliminary data.</text>
</comment>
<evidence type="ECO:0000256" key="1">
    <source>
        <dbReference type="ARBA" id="ARBA00000185"/>
    </source>
</evidence>
<keyword evidence="8 10" id="KW-0238">DNA-binding</keyword>
<evidence type="ECO:0000256" key="2">
    <source>
        <dbReference type="ARBA" id="ARBA00001946"/>
    </source>
</evidence>
<dbReference type="EC" id="5.6.2.2" evidence="4"/>
<dbReference type="GO" id="GO:0003918">
    <property type="term" value="F:DNA topoisomerase type II (double strand cut, ATP-hydrolyzing) activity"/>
    <property type="evidence" value="ECO:0007669"/>
    <property type="project" value="UniProtKB-UniRule"/>
</dbReference>
<feature type="region of interest" description="Disordered" evidence="11">
    <location>
        <begin position="1"/>
        <end position="29"/>
    </location>
</feature>
<dbReference type="Gene3D" id="3.40.1360.10">
    <property type="match status" value="1"/>
</dbReference>
<keyword evidence="5" id="KW-0479">Metal-binding</keyword>
<keyword evidence="9 10" id="KW-0413">Isomerase</keyword>
<evidence type="ECO:0000313" key="14">
    <source>
        <dbReference type="EMBL" id="POS82716.1"/>
    </source>
</evidence>
<evidence type="ECO:0000313" key="15">
    <source>
        <dbReference type="Proteomes" id="UP000237438"/>
    </source>
</evidence>
<dbReference type="AlphaFoldDB" id="A0A2S4PKZ9"/>
<comment type="cofactor">
    <cofactor evidence="2">
        <name>Mg(2+)</name>
        <dbReference type="ChEBI" id="CHEBI:18420"/>
    </cofactor>
</comment>
<evidence type="ECO:0000259" key="13">
    <source>
        <dbReference type="Pfam" id="PF21180"/>
    </source>
</evidence>
<comment type="similarity">
    <text evidence="3 10">Belongs to the TOP6A family.</text>
</comment>
<evidence type="ECO:0000256" key="3">
    <source>
        <dbReference type="ARBA" id="ARBA00006559"/>
    </source>
</evidence>
<keyword evidence="6" id="KW-0460">Magnesium</keyword>
<dbReference type="PANTHER" id="PTHR10848">
    <property type="entry name" value="MEIOTIC RECOMBINATION PROTEIN SPO11"/>
    <property type="match status" value="1"/>
</dbReference>
<accession>A0A2S4PKZ9</accession>
<keyword evidence="15" id="KW-1185">Reference proteome</keyword>
<keyword evidence="7 10" id="KW-0799">Topoisomerase</keyword>
<dbReference type="Proteomes" id="UP000237438">
    <property type="component" value="Unassembled WGS sequence"/>
</dbReference>
<protein>
    <recommendedName>
        <fullName evidence="4">DNA topoisomerase (ATP-hydrolyzing)</fullName>
        <ecNumber evidence="4">5.6.2.2</ecNumber>
    </recommendedName>
</protein>
<proteinExistence type="inferred from homology"/>
<dbReference type="GO" id="GO:0005524">
    <property type="term" value="F:ATP binding"/>
    <property type="evidence" value="ECO:0007669"/>
    <property type="project" value="InterPro"/>
</dbReference>
<dbReference type="PROSITE" id="PS52041">
    <property type="entry name" value="TOPO_IIB"/>
    <property type="match status" value="1"/>
</dbReference>
<dbReference type="Pfam" id="PF04406">
    <property type="entry name" value="TP6A_N"/>
    <property type="match status" value="1"/>
</dbReference>
<dbReference type="GO" id="GO:0007131">
    <property type="term" value="P:reciprocal meiotic recombination"/>
    <property type="evidence" value="ECO:0007669"/>
    <property type="project" value="TreeGrafter"/>
</dbReference>
<comment type="catalytic activity">
    <reaction evidence="1 10">
        <text>ATP-dependent breakage, passage and rejoining of double-stranded DNA.</text>
        <dbReference type="EC" id="5.6.2.2"/>
    </reaction>
</comment>
<dbReference type="InterPro" id="IPR034136">
    <property type="entry name" value="TOPRIM_Topo6A/Spo11"/>
</dbReference>
<dbReference type="GO" id="GO:0042138">
    <property type="term" value="P:meiotic DNA double-strand break formation"/>
    <property type="evidence" value="ECO:0007669"/>
    <property type="project" value="TreeGrafter"/>
</dbReference>
<feature type="compositionally biased region" description="Basic and acidic residues" evidence="11">
    <location>
        <begin position="19"/>
        <end position="29"/>
    </location>
</feature>
<evidence type="ECO:0000259" key="12">
    <source>
        <dbReference type="Pfam" id="PF04406"/>
    </source>
</evidence>
<feature type="domain" description="Topoisomerase 6 subunit A/Spo11 TOPRIM" evidence="13">
    <location>
        <begin position="205"/>
        <end position="327"/>
    </location>
</feature>
<sequence>MERKSLQGFENHNVTLPKSPEKFDQNKEEATYNRYDSKNITSRTRDQAGNIIAKIEQIFESLADCILEKKELAIHLKIRENGNRKLERIDSLGPLYEERTRKVCFPSRNPREAWKFTVLLRILELSHEALVTGIITTKRDIYYREPELFKHQTVVDRYLNDIAHTLGVERYALNVVAAAKGLIAGSFTMTQYDCSLIDCSLNPEAKGYPDIQTRRFLDYITLRYPKIPILALMDFDPDGIGIMATYKYGSIKCPCKKSNTVPFIEWLGIKSDVIPQFQEATRGLQTLSARDRRLATKMLERFKVLEWKEQLQIMLMLNFKAEIQILGGSDSLCHWLDLNLHSRSPTLKS</sequence>
<dbReference type="InterPro" id="IPR013049">
    <property type="entry name" value="Spo11/TopoVI_A_N"/>
</dbReference>